<evidence type="ECO:0008006" key="3">
    <source>
        <dbReference type="Google" id="ProtNLM"/>
    </source>
</evidence>
<name>A0ABP3XI58_9FIRM</name>
<reference evidence="2" key="1">
    <citation type="journal article" date="2019" name="Int. J. Syst. Evol. Microbiol.">
        <title>The Global Catalogue of Microorganisms (GCM) 10K type strain sequencing project: providing services to taxonomists for standard genome sequencing and annotation.</title>
        <authorList>
            <consortium name="The Broad Institute Genomics Platform"/>
            <consortium name="The Broad Institute Genome Sequencing Center for Infectious Disease"/>
            <person name="Wu L."/>
            <person name="Ma J."/>
        </authorList>
    </citation>
    <scope>NUCLEOTIDE SEQUENCE [LARGE SCALE GENOMIC DNA]</scope>
    <source>
        <strain evidence="2">JCM 6486</strain>
    </source>
</reference>
<dbReference type="EMBL" id="BAAACP010000011">
    <property type="protein sequence ID" value="GAA0864800.1"/>
    <property type="molecule type" value="Genomic_DNA"/>
</dbReference>
<keyword evidence="2" id="KW-1185">Reference proteome</keyword>
<gene>
    <name evidence="1" type="ORF">GCM10008917_19700</name>
</gene>
<comment type="caution">
    <text evidence="1">The sequence shown here is derived from an EMBL/GenBank/DDBJ whole genome shotgun (WGS) entry which is preliminary data.</text>
</comment>
<organism evidence="1 2">
    <name type="scientific">Paraclostridium tenue</name>
    <dbReference type="NCBI Taxonomy" id="1737"/>
    <lineage>
        <taxon>Bacteria</taxon>
        <taxon>Bacillati</taxon>
        <taxon>Bacillota</taxon>
        <taxon>Clostridia</taxon>
        <taxon>Peptostreptococcales</taxon>
        <taxon>Peptostreptococcaceae</taxon>
        <taxon>Paraclostridium</taxon>
    </lineage>
</organism>
<protein>
    <recommendedName>
        <fullName evidence="3">RiboL-PSP-HEPN domain-containing protein</fullName>
    </recommendedName>
</protein>
<evidence type="ECO:0000313" key="2">
    <source>
        <dbReference type="Proteomes" id="UP001400965"/>
    </source>
</evidence>
<sequence>MKVYEGLGLQDEYDVINSYYGIEDIDYSNREEYKKFLYRKCDEYLSEDSNFLRNMFRVALELFLFYLDVMEKNPNEFVEVFNEYEYRLIKSNQEIAFQSISLNKNLDSYSDIVDKNNIINICMKRYQDMVENSSRHLTLFMKMFNIKSPTFTKKDMNNTLSKKMKQLQEYEEFEGVLRLINRGLRNKIGHFDLFYDFKDNVFRDHKRNIIYTYSEFNEYNLNVAAFEFGFQASIPFIVLLSWNEIEFLQEYIDKIRKYVGV</sequence>
<accession>A0ABP3XI58</accession>
<evidence type="ECO:0000313" key="1">
    <source>
        <dbReference type="EMBL" id="GAA0864800.1"/>
    </source>
</evidence>
<dbReference type="RefSeq" id="WP_346045474.1">
    <property type="nucleotide sequence ID" value="NZ_BAAACP010000011.1"/>
</dbReference>
<dbReference type="Proteomes" id="UP001400965">
    <property type="component" value="Unassembled WGS sequence"/>
</dbReference>
<proteinExistence type="predicted"/>